<gene>
    <name evidence="1" type="ORF">HMPREF0645_0906</name>
</gene>
<dbReference type="EMBL" id="ACKS01000035">
    <property type="protein sequence ID" value="EFA44695.1"/>
    <property type="molecule type" value="Genomic_DNA"/>
</dbReference>
<dbReference type="HOGENOM" id="CLU_2864048_0_0_10"/>
<accession>D1PVC1</accession>
<dbReference type="AlphaFoldDB" id="D1PVC1"/>
<name>D1PVC1_9BACT</name>
<proteinExistence type="predicted"/>
<comment type="caution">
    <text evidence="1">The sequence shown here is derived from an EMBL/GenBank/DDBJ whole genome shotgun (WGS) entry which is preliminary data.</text>
</comment>
<organism evidence="1 2">
    <name type="scientific">Hallella bergensis DSM 17361</name>
    <dbReference type="NCBI Taxonomy" id="585502"/>
    <lineage>
        <taxon>Bacteria</taxon>
        <taxon>Pseudomonadati</taxon>
        <taxon>Bacteroidota</taxon>
        <taxon>Bacteroidia</taxon>
        <taxon>Bacteroidales</taxon>
        <taxon>Prevotellaceae</taxon>
        <taxon>Hallella</taxon>
    </lineage>
</organism>
<keyword evidence="2" id="KW-1185">Reference proteome</keyword>
<protein>
    <submittedName>
        <fullName evidence="1">Uncharacterized protein</fullName>
    </submittedName>
</protein>
<sequence length="64" mass="7597">MISEIYYNFKVVIYKQLQNKNRYDHRGQSFSQAQGNPEMFCVADDFCNFFDVMVVKYTLKPTGK</sequence>
<reference evidence="1 2" key="1">
    <citation type="submission" date="2009-10" db="EMBL/GenBank/DDBJ databases">
        <authorList>
            <person name="Qin X."/>
            <person name="Bachman B."/>
            <person name="Battles P."/>
            <person name="Bell A."/>
            <person name="Bess C."/>
            <person name="Bickham C."/>
            <person name="Chaboub L."/>
            <person name="Chen D."/>
            <person name="Coyle M."/>
            <person name="Deiros D.R."/>
            <person name="Dinh H."/>
            <person name="Forbes L."/>
            <person name="Fowler G."/>
            <person name="Francisco L."/>
            <person name="Fu Q."/>
            <person name="Gubbala S."/>
            <person name="Hale W."/>
            <person name="Han Y."/>
            <person name="Hemphill L."/>
            <person name="Highlander S.K."/>
            <person name="Hirani K."/>
            <person name="Hogues M."/>
            <person name="Jackson L."/>
            <person name="Jakkamsetti A."/>
            <person name="Javaid M."/>
            <person name="Jiang H."/>
            <person name="Korchina V."/>
            <person name="Kovar C."/>
            <person name="Lara F."/>
            <person name="Lee S."/>
            <person name="Mata R."/>
            <person name="Mathew T."/>
            <person name="Moen C."/>
            <person name="Morales K."/>
            <person name="Munidasa M."/>
            <person name="Nazareth L."/>
            <person name="Ngo R."/>
            <person name="Nguyen L."/>
            <person name="Okwuonu G."/>
            <person name="Ongeri F."/>
            <person name="Patil S."/>
            <person name="Petrosino J."/>
            <person name="Pham C."/>
            <person name="Pham P."/>
            <person name="Pu L.-L."/>
            <person name="Puazo M."/>
            <person name="Raj R."/>
            <person name="Reid J."/>
            <person name="Rouhana J."/>
            <person name="Saada N."/>
            <person name="Shang Y."/>
            <person name="Simmons D."/>
            <person name="Thornton R."/>
            <person name="Warren J."/>
            <person name="Weissenberger G."/>
            <person name="Zhang J."/>
            <person name="Zhang L."/>
            <person name="Zhou C."/>
            <person name="Zhu D."/>
            <person name="Muzny D."/>
            <person name="Worley K."/>
            <person name="Gibbs R."/>
        </authorList>
    </citation>
    <scope>NUCLEOTIDE SEQUENCE [LARGE SCALE GENOMIC DNA]</scope>
    <source>
        <strain evidence="1 2">DSM 17361</strain>
    </source>
</reference>
<dbReference type="Proteomes" id="UP000003160">
    <property type="component" value="Unassembled WGS sequence"/>
</dbReference>
<evidence type="ECO:0000313" key="2">
    <source>
        <dbReference type="Proteomes" id="UP000003160"/>
    </source>
</evidence>
<evidence type="ECO:0000313" key="1">
    <source>
        <dbReference type="EMBL" id="EFA44695.1"/>
    </source>
</evidence>